<gene>
    <name evidence="1" type="ORF">NCTC12998_06787</name>
</gene>
<proteinExistence type="predicted"/>
<dbReference type="AlphaFoldDB" id="A0A485CZ92"/>
<protein>
    <submittedName>
        <fullName evidence="1">Uncharacterized protein</fullName>
    </submittedName>
</protein>
<accession>A0A485CZ92</accession>
<evidence type="ECO:0000313" key="2">
    <source>
        <dbReference type="Proteomes" id="UP000345637"/>
    </source>
</evidence>
<name>A0A485CZ92_RAOPL</name>
<dbReference type="EMBL" id="CAADJE010000037">
    <property type="protein sequence ID" value="VFS89853.1"/>
    <property type="molecule type" value="Genomic_DNA"/>
</dbReference>
<dbReference type="Proteomes" id="UP000345637">
    <property type="component" value="Unassembled WGS sequence"/>
</dbReference>
<evidence type="ECO:0000313" key="1">
    <source>
        <dbReference type="EMBL" id="VFS89853.1"/>
    </source>
</evidence>
<reference evidence="1 2" key="1">
    <citation type="submission" date="2019-03" db="EMBL/GenBank/DDBJ databases">
        <authorList>
            <consortium name="Pathogen Informatics"/>
        </authorList>
    </citation>
    <scope>NUCLEOTIDE SEQUENCE [LARGE SCALE GENOMIC DNA]</scope>
    <source>
        <strain evidence="1 2">NCTC12998</strain>
    </source>
</reference>
<sequence>MLLAEDLLHCAVAGFRLEVSLHNPAFRNGDLRFFHGFHKARQAPGAGVTLQRTRDHADFTMAAFHQIATGHITALEGVIDDRIGKVGFGFTPSPLPPSEYGGTLPAC</sequence>
<organism evidence="1 2">
    <name type="scientific">Raoultella planticola</name>
    <name type="common">Klebsiella planticola</name>
    <dbReference type="NCBI Taxonomy" id="575"/>
    <lineage>
        <taxon>Bacteria</taxon>
        <taxon>Pseudomonadati</taxon>
        <taxon>Pseudomonadota</taxon>
        <taxon>Gammaproteobacteria</taxon>
        <taxon>Enterobacterales</taxon>
        <taxon>Enterobacteriaceae</taxon>
        <taxon>Klebsiella/Raoultella group</taxon>
        <taxon>Raoultella</taxon>
    </lineage>
</organism>